<evidence type="ECO:0000313" key="2">
    <source>
        <dbReference type="Proteomes" id="UP000249542"/>
    </source>
</evidence>
<keyword evidence="2" id="KW-1185">Reference proteome</keyword>
<evidence type="ECO:0000313" key="1">
    <source>
        <dbReference type="EMBL" id="PZW42739.1"/>
    </source>
</evidence>
<evidence type="ECO:0008006" key="3">
    <source>
        <dbReference type="Google" id="ProtNLM"/>
    </source>
</evidence>
<name>A0A2W7I8R8_9FLAO</name>
<gene>
    <name evidence="1" type="ORF">LX95_01056</name>
</gene>
<organism evidence="1 2">
    <name type="scientific">Mesonia algae</name>
    <dbReference type="NCBI Taxonomy" id="213248"/>
    <lineage>
        <taxon>Bacteria</taxon>
        <taxon>Pseudomonadati</taxon>
        <taxon>Bacteroidota</taxon>
        <taxon>Flavobacteriia</taxon>
        <taxon>Flavobacteriales</taxon>
        <taxon>Flavobacteriaceae</taxon>
        <taxon>Mesonia</taxon>
    </lineage>
</organism>
<dbReference type="EMBL" id="QKYV01000002">
    <property type="protein sequence ID" value="PZW42739.1"/>
    <property type="molecule type" value="Genomic_DNA"/>
</dbReference>
<dbReference type="RefSeq" id="WP_111540382.1">
    <property type="nucleotide sequence ID" value="NZ_QKYV01000002.1"/>
</dbReference>
<dbReference type="Proteomes" id="UP000249542">
    <property type="component" value="Unassembled WGS sequence"/>
</dbReference>
<reference evidence="1 2" key="1">
    <citation type="submission" date="2018-06" db="EMBL/GenBank/DDBJ databases">
        <title>Genomic Encyclopedia of Archaeal and Bacterial Type Strains, Phase II (KMG-II): from individual species to whole genera.</title>
        <authorList>
            <person name="Goeker M."/>
        </authorList>
    </citation>
    <scope>NUCLEOTIDE SEQUENCE [LARGE SCALE GENOMIC DNA]</scope>
    <source>
        <strain evidence="1 2">DSM 15361</strain>
    </source>
</reference>
<protein>
    <recommendedName>
        <fullName evidence="3">Lipoprotein</fullName>
    </recommendedName>
</protein>
<comment type="caution">
    <text evidence="1">The sequence shown here is derived from an EMBL/GenBank/DDBJ whole genome shotgun (WGS) entry which is preliminary data.</text>
</comment>
<dbReference type="AlphaFoldDB" id="A0A2W7I8R8"/>
<proteinExistence type="predicted"/>
<dbReference type="PROSITE" id="PS51257">
    <property type="entry name" value="PROKAR_LIPOPROTEIN"/>
    <property type="match status" value="1"/>
</dbReference>
<sequence>MVTSKLILTSKTKIILFCFSLVFVLSSCRVTFVPSYDEEVAAQIEDTAKQIDKFYLQMLENQNERKYEHYANEYVNIQVEINSLYNKNKVKSLNKNSTRICEITLQLWKKYKEEHKNDETLSDGIIKLNRKTFEDLFYAMQVAEKGKEIINNPAN</sequence>
<accession>A0A2W7I8R8</accession>